<dbReference type="CDD" id="cd03890">
    <property type="entry name" value="M20_pepD"/>
    <property type="match status" value="1"/>
</dbReference>
<dbReference type="Gene3D" id="3.40.630.10">
    <property type="entry name" value="Zn peptidases"/>
    <property type="match status" value="2"/>
</dbReference>
<dbReference type="InterPro" id="IPR002933">
    <property type="entry name" value="Peptidase_M20"/>
</dbReference>
<dbReference type="InterPro" id="IPR001160">
    <property type="entry name" value="Peptidase_M20C"/>
</dbReference>
<reference evidence="3 4" key="1">
    <citation type="submission" date="2021-01" db="EMBL/GenBank/DDBJ databases">
        <title>Prevotella A2931 sp. nov.</title>
        <authorList>
            <person name="Buhl M."/>
            <person name="Oberhettinger P."/>
        </authorList>
    </citation>
    <scope>NUCLEOTIDE SEQUENCE [LARGE SCALE GENOMIC DNA]</scope>
    <source>
        <strain evidence="3 4">A2931</strain>
    </source>
</reference>
<gene>
    <name evidence="3" type="ORF">JHU38_04070</name>
</gene>
<accession>A0ABS3M4B9</accession>
<keyword evidence="4" id="KW-1185">Reference proteome</keyword>
<evidence type="ECO:0000313" key="4">
    <source>
        <dbReference type="Proteomes" id="UP000664265"/>
    </source>
</evidence>
<dbReference type="Pfam" id="PF01546">
    <property type="entry name" value="Peptidase_M20"/>
    <property type="match status" value="1"/>
</dbReference>
<evidence type="ECO:0000313" key="3">
    <source>
        <dbReference type="EMBL" id="MBO1362960.1"/>
    </source>
</evidence>
<dbReference type="Proteomes" id="UP000664265">
    <property type="component" value="Unassembled WGS sequence"/>
</dbReference>
<comment type="caution">
    <text evidence="3">The sequence shown here is derived from an EMBL/GenBank/DDBJ whole genome shotgun (WGS) entry which is preliminary data.</text>
</comment>
<feature type="domain" description="Peptidase M20 dimerisation" evidence="2">
    <location>
        <begin position="207"/>
        <end position="292"/>
    </location>
</feature>
<proteinExistence type="predicted"/>
<dbReference type="NCBIfam" id="TIGR01893">
    <property type="entry name" value="aa-his-dipept"/>
    <property type="match status" value="1"/>
</dbReference>
<dbReference type="PIRSF" id="PIRSF016599">
    <property type="entry name" value="Xaa-His_dipept"/>
    <property type="match status" value="1"/>
</dbReference>
<evidence type="ECO:0000259" key="2">
    <source>
        <dbReference type="Pfam" id="PF07687"/>
    </source>
</evidence>
<dbReference type="Pfam" id="PF07687">
    <property type="entry name" value="M20_dimer"/>
    <property type="match status" value="1"/>
</dbReference>
<protein>
    <submittedName>
        <fullName evidence="3">Aminoacyl-histidine dipeptidase</fullName>
    </submittedName>
</protein>
<dbReference type="PANTHER" id="PTHR43501:SF1">
    <property type="entry name" value="CYTOSOL NON-SPECIFIC DIPEPTIDASE"/>
    <property type="match status" value="1"/>
</dbReference>
<dbReference type="SUPFAM" id="SSF53187">
    <property type="entry name" value="Zn-dependent exopeptidases"/>
    <property type="match status" value="1"/>
</dbReference>
<dbReference type="PANTHER" id="PTHR43501">
    <property type="entry name" value="CYTOSOL NON-SPECIFIC DIPEPTIDASE"/>
    <property type="match status" value="1"/>
</dbReference>
<organism evidence="3 4">
    <name type="scientific">Prevotella illustrans</name>
    <dbReference type="NCBI Taxonomy" id="2800387"/>
    <lineage>
        <taxon>Bacteria</taxon>
        <taxon>Pseudomonadati</taxon>
        <taxon>Bacteroidota</taxon>
        <taxon>Bacteroidia</taxon>
        <taxon>Bacteroidales</taxon>
        <taxon>Prevotellaceae</taxon>
        <taxon>Prevotella</taxon>
    </lineage>
</organism>
<name>A0ABS3M4B9_9BACT</name>
<sequence length="485" mass="53204">MGEIRNLKPECIWRNFDALTQVPRPSGHLEKVQKFLLDFAASVGVEAFQDPAGNIVMRKPATPGMENRKVVTMQAHMDMVPQKAPESTHNFETDPIETYIDGEWVKAKGTTLGADDGIGVAAIMAVMEAKDLKHGPVEALITADEETGMYGANDLPEGELQGDILMNLDSETWGKFVIGSAGGVDVTATLDYKEVATEADDAAVKVTLKGLRGGHSGLEINEGRGNANKLMVRFVREAIEETDARLVSWHGGNMRNAIPFKAEVVLTLPKENIEALKEMVADWKADFEDEFKTIESGIEFFVEEVETPKMEVPVEIQDNLVDAIYACHDGVIRFIPVYPDVVETSSNLAIIDIEGGKAAIKILARSSREDMKDYVATMLESCFSMAGMKVVMSGSYSGWDPNPNSEVLNLLKKVYKEQNGEDGIVQVDHAGLECSVILGKYPHMDVVSFGPTLRSPHTTTERCLIATIEPFWNLLKAALEQVAIK</sequence>
<keyword evidence="1" id="KW-0378">Hydrolase</keyword>
<dbReference type="InterPro" id="IPR011650">
    <property type="entry name" value="Peptidase_M20_dimer"/>
</dbReference>
<dbReference type="PRINTS" id="PR00934">
    <property type="entry name" value="XHISDIPTASE"/>
</dbReference>
<evidence type="ECO:0000256" key="1">
    <source>
        <dbReference type="ARBA" id="ARBA00022801"/>
    </source>
</evidence>
<dbReference type="RefSeq" id="WP_107582169.1">
    <property type="nucleotide sequence ID" value="NZ_JAERMS010000007.1"/>
</dbReference>
<dbReference type="EMBL" id="JAERMS010000007">
    <property type="protein sequence ID" value="MBO1362960.1"/>
    <property type="molecule type" value="Genomic_DNA"/>
</dbReference>